<feature type="transmembrane region" description="Helical" evidence="1">
    <location>
        <begin position="75"/>
        <end position="94"/>
    </location>
</feature>
<dbReference type="EMBL" id="JBBUTH010000003">
    <property type="protein sequence ID" value="MEK8049839.1"/>
    <property type="molecule type" value="Genomic_DNA"/>
</dbReference>
<keyword evidence="3" id="KW-1185">Reference proteome</keyword>
<dbReference type="InterPro" id="IPR019253">
    <property type="entry name" value="DUF2244_TM"/>
</dbReference>
<comment type="caution">
    <text evidence="2">The sequence shown here is derived from an EMBL/GenBank/DDBJ whole genome shotgun (WGS) entry which is preliminary data.</text>
</comment>
<keyword evidence="1" id="KW-0472">Membrane</keyword>
<dbReference type="RefSeq" id="WP_341409513.1">
    <property type="nucleotide sequence ID" value="NZ_JBBUTH010000003.1"/>
</dbReference>
<accession>A0ABU9CD76</accession>
<organism evidence="2 3">
    <name type="scientific">Pseudaquabacterium inlustre</name>
    <dbReference type="NCBI Taxonomy" id="2984192"/>
    <lineage>
        <taxon>Bacteria</taxon>
        <taxon>Pseudomonadati</taxon>
        <taxon>Pseudomonadota</taxon>
        <taxon>Betaproteobacteria</taxon>
        <taxon>Burkholderiales</taxon>
        <taxon>Sphaerotilaceae</taxon>
        <taxon>Pseudaquabacterium</taxon>
    </lineage>
</organism>
<protein>
    <submittedName>
        <fullName evidence="2">DUF2244 domain-containing protein</fullName>
    </submittedName>
</protein>
<sequence>MTVAFAPSPWPAPSAPRRDGSWRFARRIEAPAGWCFDLRRNVSISPRQLVAAYLLLCSVSLLVAGGFWWHGVGLVVMFTGIELVAVGVALLVVARHAGDRETVLLSGREVTVEQHVGPGVERMSFRAEWLRVEPAAEDGSLVELSGEGRSVRIGRHVRPELRVELAKELRRALHLMRAAGERVVVHEEQQ</sequence>
<evidence type="ECO:0000256" key="1">
    <source>
        <dbReference type="SAM" id="Phobius"/>
    </source>
</evidence>
<evidence type="ECO:0000313" key="2">
    <source>
        <dbReference type="EMBL" id="MEK8049839.1"/>
    </source>
</evidence>
<dbReference type="Pfam" id="PF10003">
    <property type="entry name" value="DUF2244"/>
    <property type="match status" value="1"/>
</dbReference>
<name>A0ABU9CD76_9BURK</name>
<reference evidence="2 3" key="1">
    <citation type="submission" date="2024-04" db="EMBL/GenBank/DDBJ databases">
        <title>Novel species of the genus Ideonella isolated from streams.</title>
        <authorList>
            <person name="Lu H."/>
        </authorList>
    </citation>
    <scope>NUCLEOTIDE SEQUENCE [LARGE SCALE GENOMIC DNA]</scope>
    <source>
        <strain evidence="2 3">DXS22W</strain>
    </source>
</reference>
<dbReference type="Proteomes" id="UP001365405">
    <property type="component" value="Unassembled WGS sequence"/>
</dbReference>
<evidence type="ECO:0000313" key="3">
    <source>
        <dbReference type="Proteomes" id="UP001365405"/>
    </source>
</evidence>
<gene>
    <name evidence="2" type="ORF">AACH10_06295</name>
</gene>
<feature type="transmembrane region" description="Helical" evidence="1">
    <location>
        <begin position="49"/>
        <end position="69"/>
    </location>
</feature>
<proteinExistence type="predicted"/>
<keyword evidence="1" id="KW-0812">Transmembrane</keyword>
<keyword evidence="1" id="KW-1133">Transmembrane helix</keyword>